<reference evidence="2" key="2">
    <citation type="journal article" date="2017" name="J. Med. Entomol.">
        <title>Transcriptome Analysis of the Triatoma infestans (Hemiptera: Reduviidae) Integument.</title>
        <authorList>
            <person name="Calderon-Fernandez G.M."/>
            <person name="Moriconi D.E."/>
            <person name="Dulbecco A.B."/>
            <person name="Juarez M.P."/>
        </authorList>
    </citation>
    <scope>NUCLEOTIDE SEQUENCE</scope>
    <source>
        <strain evidence="2">Int1</strain>
        <tissue evidence="2">Integument</tissue>
    </source>
</reference>
<protein>
    <submittedName>
        <fullName evidence="2">Myosin-10-like protein isoform x3</fullName>
    </submittedName>
</protein>
<evidence type="ECO:0000256" key="1">
    <source>
        <dbReference type="SAM" id="MobiDB-lite"/>
    </source>
</evidence>
<evidence type="ECO:0000313" key="2">
    <source>
        <dbReference type="EMBL" id="JAS00911.1"/>
    </source>
</evidence>
<dbReference type="EMBL" id="GEMB01002269">
    <property type="protein sequence ID" value="JAS00911.1"/>
    <property type="molecule type" value="Transcribed_RNA"/>
</dbReference>
<proteinExistence type="predicted"/>
<feature type="region of interest" description="Disordered" evidence="1">
    <location>
        <begin position="1"/>
        <end position="36"/>
    </location>
</feature>
<accession>A0A170ZF99</accession>
<organism evidence="2">
    <name type="scientific">Triatoma infestans</name>
    <name type="common">Assassin bug</name>
    <dbReference type="NCBI Taxonomy" id="30076"/>
    <lineage>
        <taxon>Eukaryota</taxon>
        <taxon>Metazoa</taxon>
        <taxon>Ecdysozoa</taxon>
        <taxon>Arthropoda</taxon>
        <taxon>Hexapoda</taxon>
        <taxon>Insecta</taxon>
        <taxon>Pterygota</taxon>
        <taxon>Neoptera</taxon>
        <taxon>Paraneoptera</taxon>
        <taxon>Hemiptera</taxon>
        <taxon>Heteroptera</taxon>
        <taxon>Panheteroptera</taxon>
        <taxon>Cimicomorpha</taxon>
        <taxon>Reduviidae</taxon>
        <taxon>Triatominae</taxon>
        <taxon>Triatoma</taxon>
    </lineage>
</organism>
<dbReference type="AlphaFoldDB" id="A0A170ZF99"/>
<name>A0A170ZF99_TRIIF</name>
<feature type="compositionally biased region" description="Low complexity" evidence="1">
    <location>
        <begin position="22"/>
        <end position="34"/>
    </location>
</feature>
<reference evidence="2" key="1">
    <citation type="submission" date="2016-04" db="EMBL/GenBank/DDBJ databases">
        <authorList>
            <person name="Calderon-Fernandez G.M.Sr."/>
        </authorList>
    </citation>
    <scope>NUCLEOTIDE SEQUENCE</scope>
    <source>
        <strain evidence="2">Int1</strain>
        <tissue evidence="2">Integument</tissue>
    </source>
</reference>
<sequence length="92" mass="9416">MAEEEAAPEASAGPAPAPEPSAGPAAGPATGPEACDVAQKAVTGASGRNLPKAMDNLSKAYNHSKTCKKCNETLGKFLGRYHSTTWCQVASR</sequence>